<evidence type="ECO:0000313" key="2">
    <source>
        <dbReference type="Proteomes" id="UP000661691"/>
    </source>
</evidence>
<evidence type="ECO:0000313" key="1">
    <source>
        <dbReference type="EMBL" id="MBD1370872.1"/>
    </source>
</evidence>
<organism evidence="1 2">
    <name type="scientific">Polycladospora coralii</name>
    <dbReference type="NCBI Taxonomy" id="2771432"/>
    <lineage>
        <taxon>Bacteria</taxon>
        <taxon>Bacillati</taxon>
        <taxon>Bacillota</taxon>
        <taxon>Bacilli</taxon>
        <taxon>Bacillales</taxon>
        <taxon>Thermoactinomycetaceae</taxon>
        <taxon>Polycladospora</taxon>
    </lineage>
</organism>
<keyword evidence="2" id="KW-1185">Reference proteome</keyword>
<gene>
    <name evidence="1" type="ORF">IC620_00660</name>
</gene>
<dbReference type="InterPro" id="IPR012851">
    <property type="entry name" value="Spore_coat_CotF-like"/>
</dbReference>
<name>A0A926N7Z2_9BACL</name>
<keyword evidence="1" id="KW-0946">Virion</keyword>
<accession>A0A926N7Z2</accession>
<proteinExistence type="predicted"/>
<dbReference type="AlphaFoldDB" id="A0A926N7Z2"/>
<sequence>MSDRDRLTDILSLEKYLANGYNIATQEASNETLYQSQFQILSSVHQTQRDLFNLMQQKGWYQIEPVEEQKITDKANQFTQDQAQFPYA</sequence>
<reference evidence="2" key="1">
    <citation type="submission" date="2022-10" db="EMBL/GenBank/DDBJ databases">
        <title>A novel bacterium of genus Hazenella, isolated from South China Sea.</title>
        <authorList>
            <person name="Huang H."/>
            <person name="Mo K."/>
            <person name="Hu Y."/>
        </authorList>
    </citation>
    <scope>NUCLEOTIDE SEQUENCE [LARGE SCALE GENOMIC DNA]</scope>
    <source>
        <strain evidence="2">IB182357</strain>
    </source>
</reference>
<dbReference type="EMBL" id="JACXAH010000002">
    <property type="protein sequence ID" value="MBD1370872.1"/>
    <property type="molecule type" value="Genomic_DNA"/>
</dbReference>
<comment type="caution">
    <text evidence="1">The sequence shown here is derived from an EMBL/GenBank/DDBJ whole genome shotgun (WGS) entry which is preliminary data.</text>
</comment>
<protein>
    <submittedName>
        <fullName evidence="1">Spore coat protein</fullName>
    </submittedName>
</protein>
<dbReference type="Proteomes" id="UP000661691">
    <property type="component" value="Unassembled WGS sequence"/>
</dbReference>
<keyword evidence="1" id="KW-0167">Capsid protein</keyword>
<dbReference type="Pfam" id="PF07875">
    <property type="entry name" value="Coat_F"/>
    <property type="match status" value="1"/>
</dbReference>